<dbReference type="Gene3D" id="3.30.530.20">
    <property type="match status" value="1"/>
</dbReference>
<evidence type="ECO:0000313" key="4">
    <source>
        <dbReference type="Proteomes" id="UP000198901"/>
    </source>
</evidence>
<evidence type="ECO:0000313" key="3">
    <source>
        <dbReference type="EMBL" id="SDL22198.1"/>
    </source>
</evidence>
<accession>A0A1G9IAB1</accession>
<evidence type="ECO:0000256" key="1">
    <source>
        <dbReference type="ARBA" id="ARBA00006817"/>
    </source>
</evidence>
<dbReference type="Proteomes" id="UP000198901">
    <property type="component" value="Unassembled WGS sequence"/>
</dbReference>
<dbReference type="InterPro" id="IPR013538">
    <property type="entry name" value="ASHA1/2-like_C"/>
</dbReference>
<sequence>MEKVVLQKTILIGASPERIWEILVLDAYTRVWLAEFREGSFAESNWEPGSHIRFEDGNGNGMIGFIREMIPGRVLTFEYTGLLNAGLEDLTSAEALAVRNTRESYRLTAEGDATRLTIAMDLPDQYFSLFNSLWDNALTKIKALAED</sequence>
<keyword evidence="4" id="KW-1185">Reference proteome</keyword>
<dbReference type="OrthoDB" id="384974at2"/>
<reference evidence="3 4" key="1">
    <citation type="submission" date="2016-10" db="EMBL/GenBank/DDBJ databases">
        <authorList>
            <person name="de Groot N.N."/>
        </authorList>
    </citation>
    <scope>NUCLEOTIDE SEQUENCE [LARGE SCALE GENOMIC DNA]</scope>
    <source>
        <strain evidence="3 4">DSM 21668</strain>
    </source>
</reference>
<dbReference type="EMBL" id="FNGS01000001">
    <property type="protein sequence ID" value="SDL22198.1"/>
    <property type="molecule type" value="Genomic_DNA"/>
</dbReference>
<feature type="domain" description="Activator of Hsp90 ATPase homologue 1/2-like C-terminal" evidence="2">
    <location>
        <begin position="14"/>
        <end position="143"/>
    </location>
</feature>
<dbReference type="Pfam" id="PF08327">
    <property type="entry name" value="AHSA1"/>
    <property type="match status" value="1"/>
</dbReference>
<comment type="similarity">
    <text evidence="1">Belongs to the AHA1 family.</text>
</comment>
<proteinExistence type="inferred from homology"/>
<dbReference type="SUPFAM" id="SSF55961">
    <property type="entry name" value="Bet v1-like"/>
    <property type="match status" value="1"/>
</dbReference>
<dbReference type="STRING" id="563176.SAMN04488090_0398"/>
<gene>
    <name evidence="3" type="ORF">SAMN04488090_0398</name>
</gene>
<organism evidence="3 4">
    <name type="scientific">Siphonobacter aquaeclarae</name>
    <dbReference type="NCBI Taxonomy" id="563176"/>
    <lineage>
        <taxon>Bacteria</taxon>
        <taxon>Pseudomonadati</taxon>
        <taxon>Bacteroidota</taxon>
        <taxon>Cytophagia</taxon>
        <taxon>Cytophagales</taxon>
        <taxon>Cytophagaceae</taxon>
        <taxon>Siphonobacter</taxon>
    </lineage>
</organism>
<evidence type="ECO:0000259" key="2">
    <source>
        <dbReference type="Pfam" id="PF08327"/>
    </source>
</evidence>
<dbReference type="AlphaFoldDB" id="A0A1G9IAB1"/>
<name>A0A1G9IAB1_9BACT</name>
<protein>
    <submittedName>
        <fullName evidence="3">Activator of Hsp90 ATPase homolog 1-like protein</fullName>
    </submittedName>
</protein>
<dbReference type="InterPro" id="IPR023393">
    <property type="entry name" value="START-like_dom_sf"/>
</dbReference>
<dbReference type="RefSeq" id="WP_093197018.1">
    <property type="nucleotide sequence ID" value="NZ_FNGS01000001.1"/>
</dbReference>